<reference evidence="1 2" key="1">
    <citation type="submission" date="2019-12" db="EMBL/GenBank/DDBJ databases">
        <title>Draft genome sequence of Pseudomonas otitidis recovered from a chicken carcass.</title>
        <authorList>
            <person name="Vieira T.R."/>
            <person name="Oliviera E.F.C."/>
            <person name="Silva N.M.V."/>
            <person name="Sambrano G.E."/>
            <person name="Cibulski S.P."/>
            <person name="Cardoso M.R.I."/>
        </authorList>
    </citation>
    <scope>NUCLEOTIDE SEQUENCE [LARGE SCALE GENOMIC DNA]</scope>
    <source>
        <strain evidence="1 2">25_K</strain>
    </source>
</reference>
<accession>A0A7X3HEQ5</accession>
<feature type="non-terminal residue" evidence="1">
    <location>
        <position position="1"/>
    </location>
</feature>
<sequence length="98" mass="10988">TKISLGIRLDAIRRTGFSNLTAASEPIMDYLAVKVPNWSKGQAKRLGTRRQAKGQIVAFGRSLESALMKAIESMTNERIDSMLTQFLNIDDFQLEENL</sequence>
<comment type="caution">
    <text evidence="1">The sequence shown here is derived from an EMBL/GenBank/DDBJ whole genome shotgun (WGS) entry which is preliminary data.</text>
</comment>
<feature type="non-terminal residue" evidence="1">
    <location>
        <position position="98"/>
    </location>
</feature>
<name>A0A7X3HEQ5_9GAMM</name>
<dbReference type="AlphaFoldDB" id="A0A7X3HEQ5"/>
<dbReference type="EMBL" id="WTFN01000697">
    <property type="protein sequence ID" value="MWK60611.1"/>
    <property type="molecule type" value="Genomic_DNA"/>
</dbReference>
<evidence type="ECO:0000313" key="2">
    <source>
        <dbReference type="Proteomes" id="UP000461288"/>
    </source>
</evidence>
<dbReference type="Proteomes" id="UP000461288">
    <property type="component" value="Unassembled WGS sequence"/>
</dbReference>
<protein>
    <submittedName>
        <fullName evidence="1">Carbamoyl phosphate synthase large subunit</fullName>
    </submittedName>
</protein>
<dbReference type="Gene3D" id="3.30.470.20">
    <property type="entry name" value="ATP-grasp fold, B domain"/>
    <property type="match status" value="1"/>
</dbReference>
<organism evidence="1 2">
    <name type="scientific">Metapseudomonas otitidis</name>
    <dbReference type="NCBI Taxonomy" id="319939"/>
    <lineage>
        <taxon>Bacteria</taxon>
        <taxon>Pseudomonadati</taxon>
        <taxon>Pseudomonadota</taxon>
        <taxon>Gammaproteobacteria</taxon>
        <taxon>Pseudomonadales</taxon>
        <taxon>Pseudomonadaceae</taxon>
        <taxon>Metapseudomonas</taxon>
    </lineage>
</organism>
<evidence type="ECO:0000313" key="1">
    <source>
        <dbReference type="EMBL" id="MWK60611.1"/>
    </source>
</evidence>
<dbReference type="SUPFAM" id="SSF56059">
    <property type="entry name" value="Glutathione synthetase ATP-binding domain-like"/>
    <property type="match status" value="1"/>
</dbReference>
<gene>
    <name evidence="1" type="ORF">GO594_32095</name>
</gene>
<proteinExistence type="predicted"/>